<evidence type="ECO:0000256" key="1">
    <source>
        <dbReference type="SAM" id="Phobius"/>
    </source>
</evidence>
<protein>
    <submittedName>
        <fullName evidence="3">DUF1616 domain-containing protein</fullName>
    </submittedName>
</protein>
<feature type="domain" description="DUF1616" evidence="2">
    <location>
        <begin position="5"/>
        <end position="136"/>
    </location>
</feature>
<dbReference type="AlphaFoldDB" id="A0A7J3XWZ5"/>
<accession>A0A7J3XWZ5</accession>
<dbReference type="EMBL" id="DRYK01000002">
    <property type="protein sequence ID" value="HHP67186.1"/>
    <property type="molecule type" value="Genomic_DNA"/>
</dbReference>
<dbReference type="InterPro" id="IPR011674">
    <property type="entry name" value="DUF1616"/>
</dbReference>
<keyword evidence="1" id="KW-1133">Transmembrane helix</keyword>
<gene>
    <name evidence="3" type="ORF">ENM60_00055</name>
</gene>
<feature type="transmembrane region" description="Helical" evidence="1">
    <location>
        <begin position="7"/>
        <end position="27"/>
    </location>
</feature>
<dbReference type="Pfam" id="PF07760">
    <property type="entry name" value="DUF1616"/>
    <property type="match status" value="1"/>
</dbReference>
<proteinExistence type="predicted"/>
<reference evidence="3" key="1">
    <citation type="journal article" date="2020" name="mSystems">
        <title>Genome- and Community-Level Interaction Insights into Carbon Utilization and Element Cycling Functions of Hydrothermarchaeota in Hydrothermal Sediment.</title>
        <authorList>
            <person name="Zhou Z."/>
            <person name="Liu Y."/>
            <person name="Xu W."/>
            <person name="Pan J."/>
            <person name="Luo Z.H."/>
            <person name="Li M."/>
        </authorList>
    </citation>
    <scope>NUCLEOTIDE SEQUENCE [LARGE SCALE GENOMIC DNA]</scope>
    <source>
        <strain evidence="3">SpSt-110</strain>
    </source>
</reference>
<sequence length="160" mass="17459">MILDDEVFAVILAVSIVVSALGIATSIPRSAESFTAIGLLNEEGKIGNYPTNIRAGEAVGFNAFVYNHLGYTALLRVDVKIGDGEVPTNTTPLDSPPLVSLYVMLGEDENATLPFNVTFTYPKVNQTLVLELYLYSPENETWLYTGEYNFLRVNVTGVGF</sequence>
<comment type="caution">
    <text evidence="3">The sequence shown here is derived from an EMBL/GenBank/DDBJ whole genome shotgun (WGS) entry which is preliminary data.</text>
</comment>
<evidence type="ECO:0000313" key="3">
    <source>
        <dbReference type="EMBL" id="HHP67186.1"/>
    </source>
</evidence>
<keyword evidence="1" id="KW-0472">Membrane</keyword>
<organism evidence="3">
    <name type="scientific">Thermogladius calderae</name>
    <dbReference type="NCBI Taxonomy" id="1200300"/>
    <lineage>
        <taxon>Archaea</taxon>
        <taxon>Thermoproteota</taxon>
        <taxon>Thermoprotei</taxon>
        <taxon>Desulfurococcales</taxon>
        <taxon>Desulfurococcaceae</taxon>
        <taxon>Thermogladius</taxon>
    </lineage>
</organism>
<name>A0A7J3XWZ5_9CREN</name>
<keyword evidence="1" id="KW-0812">Transmembrane</keyword>
<evidence type="ECO:0000259" key="2">
    <source>
        <dbReference type="Pfam" id="PF07760"/>
    </source>
</evidence>